<dbReference type="Gene3D" id="1.10.260.40">
    <property type="entry name" value="lambda repressor-like DNA-binding domains"/>
    <property type="match status" value="1"/>
</dbReference>
<dbReference type="OrthoDB" id="9803379at2"/>
<protein>
    <recommendedName>
        <fullName evidence="1">HTH cro/C1-type domain-containing protein</fullName>
    </recommendedName>
</protein>
<evidence type="ECO:0000313" key="3">
    <source>
        <dbReference type="Proteomes" id="UP000283709"/>
    </source>
</evidence>
<organism evidence="2 3">
    <name type="scientific">Paraburkholderia fungorum</name>
    <dbReference type="NCBI Taxonomy" id="134537"/>
    <lineage>
        <taxon>Bacteria</taxon>
        <taxon>Pseudomonadati</taxon>
        <taxon>Pseudomonadota</taxon>
        <taxon>Betaproteobacteria</taxon>
        <taxon>Burkholderiales</taxon>
        <taxon>Burkholderiaceae</taxon>
        <taxon>Paraburkholderia</taxon>
    </lineage>
</organism>
<dbReference type="SUPFAM" id="SSF47413">
    <property type="entry name" value="lambda repressor-like DNA-binding domains"/>
    <property type="match status" value="1"/>
</dbReference>
<sequence length="91" mass="10069">MEQTQVETPLRRLRKCRGLTVAEVSLAIGIDQGNLSRIERGEQFSRRAAAALVAYYGAESISELEILYPDRFPRMAVSQAPCGVDATRAKN</sequence>
<dbReference type="InterPro" id="IPR001387">
    <property type="entry name" value="Cro/C1-type_HTH"/>
</dbReference>
<evidence type="ECO:0000313" key="2">
    <source>
        <dbReference type="EMBL" id="RKF36134.1"/>
    </source>
</evidence>
<dbReference type="CDD" id="cd00093">
    <property type="entry name" value="HTH_XRE"/>
    <property type="match status" value="1"/>
</dbReference>
<accession>A0A420FTC3</accession>
<dbReference type="Pfam" id="PF13560">
    <property type="entry name" value="HTH_31"/>
    <property type="match status" value="1"/>
</dbReference>
<evidence type="ECO:0000259" key="1">
    <source>
        <dbReference type="PROSITE" id="PS50943"/>
    </source>
</evidence>
<dbReference type="SMART" id="SM00530">
    <property type="entry name" value="HTH_XRE"/>
    <property type="match status" value="1"/>
</dbReference>
<dbReference type="RefSeq" id="WP_120347872.1">
    <property type="nucleotide sequence ID" value="NZ_MCAS01000042.1"/>
</dbReference>
<name>A0A420FTC3_9BURK</name>
<dbReference type="EMBL" id="MCAS01000042">
    <property type="protein sequence ID" value="RKF36134.1"/>
    <property type="molecule type" value="Genomic_DNA"/>
</dbReference>
<dbReference type="Proteomes" id="UP000283709">
    <property type="component" value="Unassembled WGS sequence"/>
</dbReference>
<dbReference type="PROSITE" id="PS50943">
    <property type="entry name" value="HTH_CROC1"/>
    <property type="match status" value="1"/>
</dbReference>
<reference evidence="2 3" key="1">
    <citation type="submission" date="2016-07" db="EMBL/GenBank/DDBJ databases">
        <title>Genome analysis of Burkholderia fungorum ES3-20.</title>
        <authorList>
            <person name="Xu D."/>
            <person name="Yao R."/>
            <person name="Zheng S."/>
        </authorList>
    </citation>
    <scope>NUCLEOTIDE SEQUENCE [LARGE SCALE GENOMIC DNA]</scope>
    <source>
        <strain evidence="2 3">ES3-20</strain>
    </source>
</reference>
<gene>
    <name evidence="2" type="ORF">BCY88_36680</name>
</gene>
<proteinExistence type="predicted"/>
<dbReference type="AlphaFoldDB" id="A0A420FTC3"/>
<dbReference type="GO" id="GO:0003677">
    <property type="term" value="F:DNA binding"/>
    <property type="evidence" value="ECO:0007669"/>
    <property type="project" value="InterPro"/>
</dbReference>
<dbReference type="InterPro" id="IPR010982">
    <property type="entry name" value="Lambda_DNA-bd_dom_sf"/>
</dbReference>
<feature type="domain" description="HTH cro/C1-type" evidence="1">
    <location>
        <begin position="10"/>
        <end position="64"/>
    </location>
</feature>
<comment type="caution">
    <text evidence="2">The sequence shown here is derived from an EMBL/GenBank/DDBJ whole genome shotgun (WGS) entry which is preliminary data.</text>
</comment>